<comment type="caution">
    <text evidence="2">The sequence shown here is derived from an EMBL/GenBank/DDBJ whole genome shotgun (WGS) entry which is preliminary data.</text>
</comment>
<proteinExistence type="predicted"/>
<name>A0A9D5DKW2_9CRYT</name>
<feature type="compositionally biased region" description="Low complexity" evidence="1">
    <location>
        <begin position="237"/>
        <end position="246"/>
    </location>
</feature>
<accession>A0A9D5DKW2</accession>
<protein>
    <submittedName>
        <fullName evidence="2">Uncharacterized protein</fullName>
    </submittedName>
</protein>
<organism evidence="2">
    <name type="scientific">Cryptosporidium canis</name>
    <dbReference type="NCBI Taxonomy" id="195482"/>
    <lineage>
        <taxon>Eukaryota</taxon>
        <taxon>Sar</taxon>
        <taxon>Alveolata</taxon>
        <taxon>Apicomplexa</taxon>
        <taxon>Conoidasida</taxon>
        <taxon>Coccidia</taxon>
        <taxon>Eucoccidiorida</taxon>
        <taxon>Eimeriorina</taxon>
        <taxon>Cryptosporidiidae</taxon>
        <taxon>Cryptosporidium</taxon>
    </lineage>
</organism>
<feature type="compositionally biased region" description="Polar residues" evidence="1">
    <location>
        <begin position="223"/>
        <end position="236"/>
    </location>
</feature>
<feature type="region of interest" description="Disordered" evidence="1">
    <location>
        <begin position="213"/>
        <end position="269"/>
    </location>
</feature>
<dbReference type="Proteomes" id="UP001067231">
    <property type="component" value="Unassembled WGS sequence"/>
</dbReference>
<gene>
    <name evidence="2" type="ORF">OJ253_1057</name>
</gene>
<feature type="region of interest" description="Disordered" evidence="1">
    <location>
        <begin position="161"/>
        <end position="192"/>
    </location>
</feature>
<dbReference type="AlphaFoldDB" id="A0A9D5DKW2"/>
<sequence length="322" mass="35552">MDLFDDEAVASRVSGDLKKPNIFDDLVGEDDYEADEMDDFFFDEKAKGEELLFKGNHGVGEVILEDALERDQKERGGIWGSGEELEVEDWRRANDHMGAEDRLDFKNHGVSLSGGDDFGNCAGSGKALGGETIFDHEANLVETGNIIEVGRKEEDTLNDTLGWSNANRDGISELSPTDKAVFGGEPGSEHTINANVNDEKEFGEDIVDNSHSIEDTRHIEPSIESTLQKQVGNRGQSSSTRSSPRSLAKGQDECLNLPKDNEQMNTRPAERVNTIQSSIHDIDWSRVVQIIEGFEAQIGYTGQNPVLFKSILYSLTNINNSK</sequence>
<dbReference type="OrthoDB" id="342564at2759"/>
<evidence type="ECO:0000256" key="1">
    <source>
        <dbReference type="SAM" id="MobiDB-lite"/>
    </source>
</evidence>
<dbReference type="EMBL" id="JAPCXC010000022">
    <property type="protein sequence ID" value="KAJ1610826.1"/>
    <property type="molecule type" value="Genomic_DNA"/>
</dbReference>
<evidence type="ECO:0000313" key="2">
    <source>
        <dbReference type="EMBL" id="KAJ1610826.1"/>
    </source>
</evidence>
<reference evidence="2" key="1">
    <citation type="submission" date="2022-10" db="EMBL/GenBank/DDBJ databases">
        <title>Adaptive evolution leads to modifications in subtelomeric GC content in a zoonotic Cryptosporidium species.</title>
        <authorList>
            <person name="Li J."/>
            <person name="Feng Y."/>
            <person name="Xiao L."/>
        </authorList>
    </citation>
    <scope>NUCLEOTIDE SEQUENCE</scope>
    <source>
        <strain evidence="2">33844</strain>
    </source>
</reference>